<comment type="caution">
    <text evidence="2">The sequence shown here is derived from an EMBL/GenBank/DDBJ whole genome shotgun (WGS) entry which is preliminary data.</text>
</comment>
<name>A0A261RSC9_9BORD</name>
<organism evidence="2 3">
    <name type="scientific">Bordetella genomosp. 7</name>
    <dbReference type="NCBI Taxonomy" id="1416805"/>
    <lineage>
        <taxon>Bacteria</taxon>
        <taxon>Pseudomonadati</taxon>
        <taxon>Pseudomonadota</taxon>
        <taxon>Betaproteobacteria</taxon>
        <taxon>Burkholderiales</taxon>
        <taxon>Alcaligenaceae</taxon>
        <taxon>Bordetella</taxon>
    </lineage>
</organism>
<feature type="domain" description="LysR substrate-binding" evidence="1">
    <location>
        <begin position="31"/>
        <end position="166"/>
    </location>
</feature>
<reference evidence="3" key="1">
    <citation type="submission" date="2017-05" db="EMBL/GenBank/DDBJ databases">
        <title>Complete and WGS of Bordetella genogroups.</title>
        <authorList>
            <person name="Spilker T."/>
            <person name="Lipuma J."/>
        </authorList>
    </citation>
    <scope>NUCLEOTIDE SEQUENCE [LARGE SCALE GENOMIC DNA]</scope>
    <source>
        <strain evidence="3">AU18089</strain>
    </source>
</reference>
<dbReference type="Proteomes" id="UP000216947">
    <property type="component" value="Unassembled WGS sequence"/>
</dbReference>
<sequence>MTTRSCARALVHCWCWPCCPASAGGEHRLSVVTPLLLERLHLVGAPGSPLSRMKTATLKDLVEMPLILPGRDQHVHLRGLIENAFAEAGRPLIPAFEANSLGLLSSLASAGLGCIVLTVGSVAEEVAAGRLIAVPIAAGGLSVELAMVTTVEQARLRPVQLMQRLVANEVCHLASTGQWPGSPHVFPGASAAGARS</sequence>
<dbReference type="AlphaFoldDB" id="A0A261RSC9"/>
<dbReference type="Pfam" id="PF03466">
    <property type="entry name" value="LysR_substrate"/>
    <property type="match status" value="1"/>
</dbReference>
<dbReference type="GO" id="GO:0006355">
    <property type="term" value="P:regulation of DNA-templated transcription"/>
    <property type="evidence" value="ECO:0007669"/>
    <property type="project" value="TreeGrafter"/>
</dbReference>
<protein>
    <recommendedName>
        <fullName evidence="1">LysR substrate-binding domain-containing protein</fullName>
    </recommendedName>
</protein>
<dbReference type="SUPFAM" id="SSF53850">
    <property type="entry name" value="Periplasmic binding protein-like II"/>
    <property type="match status" value="1"/>
</dbReference>
<proteinExistence type="predicted"/>
<dbReference type="Gene3D" id="3.40.190.10">
    <property type="entry name" value="Periplasmic binding protein-like II"/>
    <property type="match status" value="2"/>
</dbReference>
<evidence type="ECO:0000259" key="1">
    <source>
        <dbReference type="Pfam" id="PF03466"/>
    </source>
</evidence>
<keyword evidence="3" id="KW-1185">Reference proteome</keyword>
<gene>
    <name evidence="2" type="ORF">CAL19_00110</name>
</gene>
<dbReference type="InterPro" id="IPR050950">
    <property type="entry name" value="HTH-type_LysR_regulators"/>
</dbReference>
<dbReference type="InterPro" id="IPR005119">
    <property type="entry name" value="LysR_subst-bd"/>
</dbReference>
<evidence type="ECO:0000313" key="2">
    <source>
        <dbReference type="EMBL" id="OZI27183.1"/>
    </source>
</evidence>
<dbReference type="PANTHER" id="PTHR30419">
    <property type="entry name" value="HTH-TYPE TRANSCRIPTIONAL REGULATOR YBHD"/>
    <property type="match status" value="1"/>
</dbReference>
<accession>A0A261RSC9</accession>
<evidence type="ECO:0000313" key="3">
    <source>
        <dbReference type="Proteomes" id="UP000216947"/>
    </source>
</evidence>
<dbReference type="GO" id="GO:0005829">
    <property type="term" value="C:cytosol"/>
    <property type="evidence" value="ECO:0007669"/>
    <property type="project" value="TreeGrafter"/>
</dbReference>
<dbReference type="EMBL" id="NEVK01000001">
    <property type="protein sequence ID" value="OZI27183.1"/>
    <property type="molecule type" value="Genomic_DNA"/>
</dbReference>